<evidence type="ECO:0000313" key="4">
    <source>
        <dbReference type="Proteomes" id="UP000295511"/>
    </source>
</evidence>
<dbReference type="Pfam" id="PF14028">
    <property type="entry name" value="Lant_dehydr_C"/>
    <property type="match status" value="1"/>
</dbReference>
<reference evidence="3 4" key="1">
    <citation type="submission" date="2019-03" db="EMBL/GenBank/DDBJ databases">
        <title>Whole genome sequence of Arthrobacter sp JH1-1.</title>
        <authorList>
            <person name="Trinh H.N."/>
        </authorList>
    </citation>
    <scope>NUCLEOTIDE SEQUENCE [LARGE SCALE GENOMIC DNA]</scope>
    <source>
        <strain evidence="3 4">JH1-1</strain>
    </source>
</reference>
<comment type="caution">
    <text evidence="3">The sequence shown here is derived from an EMBL/GenBank/DDBJ whole genome shotgun (WGS) entry which is preliminary data.</text>
</comment>
<dbReference type="AlphaFoldDB" id="A0A4R5K9D8"/>
<evidence type="ECO:0000259" key="1">
    <source>
        <dbReference type="Pfam" id="PF00881"/>
    </source>
</evidence>
<dbReference type="InterPro" id="IPR029479">
    <property type="entry name" value="Nitroreductase"/>
</dbReference>
<name>A0A4R5K9D8_9MICC</name>
<accession>A0A4R5K9D8</accession>
<dbReference type="EMBL" id="SMRU01000027">
    <property type="protein sequence ID" value="TDF91763.1"/>
    <property type="molecule type" value="Genomic_DNA"/>
</dbReference>
<evidence type="ECO:0000259" key="2">
    <source>
        <dbReference type="Pfam" id="PF14028"/>
    </source>
</evidence>
<dbReference type="RefSeq" id="WP_133205960.1">
    <property type="nucleotide sequence ID" value="NZ_SMRU01000027.1"/>
</dbReference>
<protein>
    <recommendedName>
        <fullName evidence="5">Thiopeptide-type bacteriocin biosynthesis domain-containing protein</fullName>
    </recommendedName>
</protein>
<dbReference type="Gene3D" id="3.40.109.10">
    <property type="entry name" value="NADH Oxidase"/>
    <property type="match status" value="1"/>
</dbReference>
<gene>
    <name evidence="3" type="ORF">E1809_19790</name>
</gene>
<dbReference type="SUPFAM" id="SSF55469">
    <property type="entry name" value="FMN-dependent nitroreductase-like"/>
    <property type="match status" value="1"/>
</dbReference>
<evidence type="ECO:0008006" key="5">
    <source>
        <dbReference type="Google" id="ProtNLM"/>
    </source>
</evidence>
<dbReference type="PANTHER" id="PTHR43745:SF2">
    <property type="entry name" value="NITROREDUCTASE MJ1384-RELATED"/>
    <property type="match status" value="1"/>
</dbReference>
<proteinExistence type="predicted"/>
<dbReference type="OrthoDB" id="3607295at2"/>
<dbReference type="Pfam" id="PF00881">
    <property type="entry name" value="Nitroreductase"/>
    <property type="match status" value="1"/>
</dbReference>
<dbReference type="PANTHER" id="PTHR43745">
    <property type="entry name" value="NITROREDUCTASE MJ1384-RELATED"/>
    <property type="match status" value="1"/>
</dbReference>
<dbReference type="GO" id="GO:0016491">
    <property type="term" value="F:oxidoreductase activity"/>
    <property type="evidence" value="ECO:0007669"/>
    <property type="project" value="InterPro"/>
</dbReference>
<organism evidence="3 4">
    <name type="scientific">Arthrobacter terricola</name>
    <dbReference type="NCBI Taxonomy" id="2547396"/>
    <lineage>
        <taxon>Bacteria</taxon>
        <taxon>Bacillati</taxon>
        <taxon>Actinomycetota</taxon>
        <taxon>Actinomycetes</taxon>
        <taxon>Micrococcales</taxon>
        <taxon>Micrococcaceae</taxon>
        <taxon>Arthrobacter</taxon>
    </lineage>
</organism>
<dbReference type="Proteomes" id="UP000295511">
    <property type="component" value="Unassembled WGS sequence"/>
</dbReference>
<feature type="domain" description="Nitroreductase" evidence="1">
    <location>
        <begin position="381"/>
        <end position="545"/>
    </location>
</feature>
<keyword evidence="4" id="KW-1185">Reference proteome</keyword>
<dbReference type="InterPro" id="IPR052544">
    <property type="entry name" value="Bacteriocin_Proc_Enz"/>
</dbReference>
<sequence length="551" mass="60724">MTVTAEGRQDQNQMIWRTLEVFLHRELEGTDAVLLDTITPLVESAVAAGKVEEWYWLRYWHRGPHLRVRVKASRRTTESLRDRLLGMISGGRNLGIDPADFYQRFHSVSADMEWRNDGDVDLVGYEPETDRYGGERAIHLAEDFFCVSASLAAAVIANTRGQADRRFRIAFDFLALTLNAAGWEPAEATRELRGYFAGWDFSREAVPGSTEIPRKAAQQAWDAGAEIWHARVEAAISVASNADDRNNAYAVWFDAVRDYHASLMNHVAPDKVNRILWSQIHMFHNRLGLSIEQERLLSWLMSLMTIQNAALVDQTQTIPFLEASRYGDDARQPIAGQPVIRTDGGETAGSGTRLPEPFLGNVALRDVLRHRRTAIGSLEGPVSQEAVATLLREAVGVRSDGHRPYPSPGALQPTECRVIVTDGGRGTARLFRYDGGDELIKEPSGLSVQELGQLSPYLSDPDGLVAPVILLLVSRLDVLRSKYSSRSLRLALLESGHIAQNLALVATAVGLSTREISGYNDDALNAALHLNGIDAFVSTIVAVGRPSDPAS</sequence>
<dbReference type="NCBIfam" id="TIGR03891">
    <property type="entry name" value="thiopep_ocin"/>
    <property type="match status" value="1"/>
</dbReference>
<feature type="domain" description="Thiopeptide-type bacteriocin biosynthesis" evidence="2">
    <location>
        <begin position="16"/>
        <end position="301"/>
    </location>
</feature>
<dbReference type="InterPro" id="IPR023809">
    <property type="entry name" value="Thiopep_bacteriocin_synth_dom"/>
</dbReference>
<dbReference type="InterPro" id="IPR000415">
    <property type="entry name" value="Nitroreductase-like"/>
</dbReference>
<evidence type="ECO:0000313" key="3">
    <source>
        <dbReference type="EMBL" id="TDF91763.1"/>
    </source>
</evidence>
<dbReference type="CDD" id="cd02142">
    <property type="entry name" value="McbC_SagB-like_oxidoreductase"/>
    <property type="match status" value="1"/>
</dbReference>